<gene>
    <name evidence="2" type="ORF">ES675_16080</name>
</gene>
<keyword evidence="3" id="KW-1185">Reference proteome</keyword>
<evidence type="ECO:0000256" key="1">
    <source>
        <dbReference type="SAM" id="Phobius"/>
    </source>
</evidence>
<evidence type="ECO:0000313" key="3">
    <source>
        <dbReference type="Proteomes" id="UP000324358"/>
    </source>
</evidence>
<keyword evidence="1" id="KW-1133">Transmembrane helix</keyword>
<evidence type="ECO:0000313" key="2">
    <source>
        <dbReference type="EMBL" id="TYB69530.1"/>
    </source>
</evidence>
<name>A0A5D0QK39_9FLAO</name>
<sequence>MNPEDKELAEKVIDFFKKSKKSKLIPATDLKHLLPDNNIAEKVIYPLEKDFGLIERCGKSAFRLTNKGWDFTSFSNFKQSSDFINNDFSNSTIGQFNQADFLKNKKTEIKQNIQPKTNEKQQNAIISFIEKFWWQILIPLAIGIILILIEKGIINIGI</sequence>
<reference evidence="2 3" key="1">
    <citation type="submission" date="2019-08" db="EMBL/GenBank/DDBJ databases">
        <title>Genomes of Antarctic Bizionia species.</title>
        <authorList>
            <person name="Bowman J.P."/>
        </authorList>
    </citation>
    <scope>NUCLEOTIDE SEQUENCE [LARGE SCALE GENOMIC DNA]</scope>
    <source>
        <strain evidence="2 3">APA-1</strain>
    </source>
</reference>
<organism evidence="2 3">
    <name type="scientific">Bizionia algoritergicola</name>
    <dbReference type="NCBI Taxonomy" id="291187"/>
    <lineage>
        <taxon>Bacteria</taxon>
        <taxon>Pseudomonadati</taxon>
        <taxon>Bacteroidota</taxon>
        <taxon>Flavobacteriia</taxon>
        <taxon>Flavobacteriales</taxon>
        <taxon>Flavobacteriaceae</taxon>
        <taxon>Bizionia</taxon>
    </lineage>
</organism>
<dbReference type="OrthoDB" id="1454545at2"/>
<dbReference type="Proteomes" id="UP000324358">
    <property type="component" value="Unassembled WGS sequence"/>
</dbReference>
<protein>
    <submittedName>
        <fullName evidence="2">Uncharacterized protein</fullName>
    </submittedName>
</protein>
<keyword evidence="1" id="KW-0812">Transmembrane</keyword>
<keyword evidence="1" id="KW-0472">Membrane</keyword>
<comment type="caution">
    <text evidence="2">The sequence shown here is derived from an EMBL/GenBank/DDBJ whole genome shotgun (WGS) entry which is preliminary data.</text>
</comment>
<accession>A0A5D0QK39</accession>
<proteinExistence type="predicted"/>
<feature type="transmembrane region" description="Helical" evidence="1">
    <location>
        <begin position="132"/>
        <end position="149"/>
    </location>
</feature>
<dbReference type="AlphaFoldDB" id="A0A5D0QK39"/>
<dbReference type="RefSeq" id="WP_066256927.1">
    <property type="nucleotide sequence ID" value="NZ_VSKL01000011.1"/>
</dbReference>
<dbReference type="EMBL" id="VSKL01000011">
    <property type="protein sequence ID" value="TYB69530.1"/>
    <property type="molecule type" value="Genomic_DNA"/>
</dbReference>